<proteinExistence type="predicted"/>
<reference evidence="2" key="1">
    <citation type="journal article" date="2014" name="Genome Biol. Evol.">
        <title>Pangenome evidence for extensive interdomain horizontal transfer affecting lineage core and shell genes in uncultured planktonic thaumarchaeota and euryarchaeota.</title>
        <authorList>
            <person name="Deschamps P."/>
            <person name="Zivanovic Y."/>
            <person name="Moreira D."/>
            <person name="Rodriguez-Valera F."/>
            <person name="Lopez-Garcia P."/>
        </authorList>
    </citation>
    <scope>NUCLEOTIDE SEQUENCE</scope>
</reference>
<keyword evidence="1" id="KW-0472">Membrane</keyword>
<evidence type="ECO:0008006" key="3">
    <source>
        <dbReference type="Google" id="ProtNLM"/>
    </source>
</evidence>
<accession>A0A075HDS9</accession>
<evidence type="ECO:0000256" key="1">
    <source>
        <dbReference type="SAM" id="Phobius"/>
    </source>
</evidence>
<keyword evidence="1" id="KW-1133">Transmembrane helix</keyword>
<dbReference type="EMBL" id="KF900971">
    <property type="protein sequence ID" value="AIF13355.1"/>
    <property type="molecule type" value="Genomic_DNA"/>
</dbReference>
<keyword evidence="1" id="KW-0812">Transmembrane</keyword>
<dbReference type="InterPro" id="IPR027560">
    <property type="entry name" value="PEFG-CTERM"/>
</dbReference>
<protein>
    <recommendedName>
        <fullName evidence="3">PEFG-CTERM sorting domain-containing protein</fullName>
    </recommendedName>
</protein>
<feature type="transmembrane region" description="Helical" evidence="1">
    <location>
        <begin position="216"/>
        <end position="236"/>
    </location>
</feature>
<dbReference type="AlphaFoldDB" id="A0A075HDS9"/>
<dbReference type="NCBIfam" id="TIGR04296">
    <property type="entry name" value="PEFG-CTERM"/>
    <property type="match status" value="1"/>
</dbReference>
<organism evidence="2">
    <name type="scientific">uncultured marine thaumarchaeote KM3_61_H06</name>
    <dbReference type="NCBI Taxonomy" id="1456215"/>
    <lineage>
        <taxon>Archaea</taxon>
        <taxon>Nitrososphaerota</taxon>
        <taxon>environmental samples</taxon>
    </lineage>
</organism>
<sequence length="246" mass="26239">METDKDVYDHSSVITVTGHVEPVDPNGSDVTIIIERAVPSGIAGIAQVSVNSDGDFSTTINTATGSMKYDTTYLIKAQYVDAETTVSVELTAADETYSSESVTVTTVTPETETSLSELVGGGPIEYDLTCSDTSPTFWPNADDSTLEIHTDATHDGTLTITLHEEVIKPFGDGTFFVFVNGEEVQDFVQDGNTLIIPCKAGYEKIEIVGSWAVPEFGTIAAMILVVAIVAIIAVSAKTKLSLVPRY</sequence>
<name>A0A075HDS9_9ARCH</name>
<evidence type="ECO:0000313" key="2">
    <source>
        <dbReference type="EMBL" id="AIF13355.1"/>
    </source>
</evidence>